<dbReference type="OrthoDB" id="6433840at2"/>
<evidence type="ECO:0008006" key="6">
    <source>
        <dbReference type="Google" id="ProtNLM"/>
    </source>
</evidence>
<gene>
    <name evidence="3" type="ORF">BIY26_21605</name>
    <name evidence="2" type="ORF">BN1221_00160</name>
</gene>
<evidence type="ECO:0000313" key="5">
    <source>
        <dbReference type="Proteomes" id="UP000285972"/>
    </source>
</evidence>
<keyword evidence="1" id="KW-0812">Transmembrane</keyword>
<evidence type="ECO:0000313" key="2">
    <source>
        <dbReference type="EMBL" id="CPR13756.1"/>
    </source>
</evidence>
<reference evidence="2" key="2">
    <citation type="submission" date="2015-01" db="EMBL/GenBank/DDBJ databases">
        <authorList>
            <person name="Xiang T."/>
            <person name="Song Y."/>
            <person name="Huang L."/>
            <person name="Wang B."/>
            <person name="Wu P."/>
        </authorList>
    </citation>
    <scope>NUCLEOTIDE SEQUENCE [LARGE SCALE GENOMIC DNA]</scope>
    <source>
        <strain evidence="2">OBR1</strain>
    </source>
</reference>
<reference evidence="3 5" key="3">
    <citation type="submission" date="2016-09" db="EMBL/GenBank/DDBJ databases">
        <authorList>
            <person name="Doonan J."/>
            <person name="Pachebat J.A."/>
            <person name="Golyshin P.N."/>
            <person name="Denman S."/>
            <person name="Mcdonald J.E."/>
        </authorList>
    </citation>
    <scope>NUCLEOTIDE SEQUENCE [LARGE SCALE GENOMIC DNA]</scope>
    <source>
        <strain evidence="3 5">FRB141</strain>
    </source>
</reference>
<feature type="transmembrane region" description="Helical" evidence="1">
    <location>
        <begin position="6"/>
        <end position="27"/>
    </location>
</feature>
<keyword evidence="1" id="KW-0472">Membrane</keyword>
<keyword evidence="1" id="KW-1133">Transmembrane helix</keyword>
<name>A0A0G4JPX2_9GAMM</name>
<dbReference type="AlphaFoldDB" id="A0A0G4JPX2"/>
<dbReference type="KEGG" id="bgj:AWC36_12205"/>
<accession>A0A0G4JPX2</accession>
<proteinExistence type="predicted"/>
<dbReference type="EMBL" id="CGIG01000001">
    <property type="protein sequence ID" value="CPR13756.1"/>
    <property type="molecule type" value="Genomic_DNA"/>
</dbReference>
<evidence type="ECO:0000313" key="4">
    <source>
        <dbReference type="Proteomes" id="UP000044377"/>
    </source>
</evidence>
<protein>
    <recommendedName>
        <fullName evidence="6">FidL</fullName>
    </recommendedName>
</protein>
<dbReference type="Proteomes" id="UP000285972">
    <property type="component" value="Unassembled WGS sequence"/>
</dbReference>
<dbReference type="Proteomes" id="UP000044377">
    <property type="component" value="Unassembled WGS sequence"/>
</dbReference>
<dbReference type="EMBL" id="MJLX01000095">
    <property type="protein sequence ID" value="RLM17009.1"/>
    <property type="molecule type" value="Genomic_DNA"/>
</dbReference>
<evidence type="ECO:0000256" key="1">
    <source>
        <dbReference type="SAM" id="Phobius"/>
    </source>
</evidence>
<evidence type="ECO:0000313" key="3">
    <source>
        <dbReference type="EMBL" id="RLM17009.1"/>
    </source>
</evidence>
<keyword evidence="4" id="KW-1185">Reference proteome</keyword>
<dbReference type="GeneID" id="70907566"/>
<reference evidence="4" key="1">
    <citation type="submission" date="2015-01" db="EMBL/GenBank/DDBJ databases">
        <authorList>
            <person name="Paterson Steve"/>
        </authorList>
    </citation>
    <scope>NUCLEOTIDE SEQUENCE [LARGE SCALE GENOMIC DNA]</scope>
    <source>
        <strain evidence="4">OBR1</strain>
    </source>
</reference>
<sequence>MSTLKVKHTFIITAVAVLLFLTSMLFYHYKHLTEKTFICRAEINTSIKNSQSVIVKSYVLNFYLGRQGKGSIALHGVYINVGQPSDIIERTMMFDYNWNNNYLLMKNITMYKSPIDTAPDDATPFSKNEVVKFEMLTDKTYLVSSFRPSFACSIR</sequence>
<dbReference type="RefSeq" id="WP_048635689.1">
    <property type="nucleotide sequence ID" value="NZ_CGIG01000001.1"/>
</dbReference>
<organism evidence="2 4">
    <name type="scientific">Brenneria goodwinii</name>
    <dbReference type="NCBI Taxonomy" id="1109412"/>
    <lineage>
        <taxon>Bacteria</taxon>
        <taxon>Pseudomonadati</taxon>
        <taxon>Pseudomonadota</taxon>
        <taxon>Gammaproteobacteria</taxon>
        <taxon>Enterobacterales</taxon>
        <taxon>Pectobacteriaceae</taxon>
        <taxon>Brenneria</taxon>
    </lineage>
</organism>